<evidence type="ECO:0000313" key="9">
    <source>
        <dbReference type="EMBL" id="KAK5064578.1"/>
    </source>
</evidence>
<organism evidence="9 10">
    <name type="scientific">Exophiala bonariae</name>
    <dbReference type="NCBI Taxonomy" id="1690606"/>
    <lineage>
        <taxon>Eukaryota</taxon>
        <taxon>Fungi</taxon>
        <taxon>Dikarya</taxon>
        <taxon>Ascomycota</taxon>
        <taxon>Pezizomycotina</taxon>
        <taxon>Eurotiomycetes</taxon>
        <taxon>Chaetothyriomycetidae</taxon>
        <taxon>Chaetothyriales</taxon>
        <taxon>Herpotrichiellaceae</taxon>
        <taxon>Exophiala</taxon>
    </lineage>
</organism>
<dbReference type="Gene3D" id="3.40.50.1820">
    <property type="entry name" value="alpha/beta hydrolase"/>
    <property type="match status" value="1"/>
</dbReference>
<dbReference type="RefSeq" id="XP_064711902.1">
    <property type="nucleotide sequence ID" value="XM_064844042.1"/>
</dbReference>
<keyword evidence="6" id="KW-0325">Glycoprotein</keyword>
<evidence type="ECO:0000256" key="7">
    <source>
        <dbReference type="SAM" id="MobiDB-lite"/>
    </source>
</evidence>
<evidence type="ECO:0000256" key="3">
    <source>
        <dbReference type="ARBA" id="ARBA00022670"/>
    </source>
</evidence>
<dbReference type="PRINTS" id="PR00724">
    <property type="entry name" value="CRBOXYPTASEC"/>
</dbReference>
<proteinExistence type="inferred from homology"/>
<sequence length="649" mass="70635">MKFLKVSVLYLFNVVVSAQFPVPPSDLEVIGSSLNDGVKISYKQISLCETTEGVKSFSGYVHLPREALADLSFDYDINTFFLYFGARNDPDNAPLVIYFAGGPGESSSYSALDSEGGPCYVNFDGSGTSLNPWSFNNHANVLYIDQPVGAGFSYTSLVNATYNITSNEIVPLTEYNGRIPESNLILGQGTYTDPTIFATTNTSVSSAKAVWHFAEHWLTQFPEYKSSNKKIGFWGNSAGGFWAPATAALFDKQIKASAPESPIRLWSVDHVGITNGVIDWEHDLPYWPSFIYNNTYEPLISEDVYLSASQNFTKHDGCHDLIRQCRAFAQEGDPDARGTNETVNSLCRNATTLCWEEVGSTILGAERSVFDIAVSTSATSGADPCPYYLPVYNYLNQRSIQEALGVPVNFTYISQAVLQAYTLDLGSGPPAGTGDGFRTNKSNIEYLLQNDIKVALINGDRDSRAPWTAAEDYAINANYSGHDGFSQSGYQYITTNHTYQGGAVRQYGHFSFSRIFQSGHFVNAYQPETVYRIFERIRLNMDIATGNRDVTTDYSTHGPSSTLGMFNGSLPKAPGTCMVLGAFQEASPWTEIYALASGQSAADNGSQGHSGNTPQSTNNTSSISANVQPAGILAFGISIFVVMGVTYGG</sequence>
<feature type="region of interest" description="Disordered" evidence="7">
    <location>
        <begin position="600"/>
        <end position="622"/>
    </location>
</feature>
<gene>
    <name evidence="9" type="ORF">LTR84_000411</name>
</gene>
<name>A0AAV9NUI5_9EURO</name>
<dbReference type="EMBL" id="JAVRRD010000001">
    <property type="protein sequence ID" value="KAK5064578.1"/>
    <property type="molecule type" value="Genomic_DNA"/>
</dbReference>
<keyword evidence="2" id="KW-0121">Carboxypeptidase</keyword>
<dbReference type="PANTHER" id="PTHR11802:SF189">
    <property type="entry name" value="CARBOXYPEPTIDASE"/>
    <property type="match status" value="1"/>
</dbReference>
<comment type="caution">
    <text evidence="9">The sequence shown here is derived from an EMBL/GenBank/DDBJ whole genome shotgun (WGS) entry which is preliminary data.</text>
</comment>
<feature type="chain" id="PRO_5043350739" evidence="8">
    <location>
        <begin position="19"/>
        <end position="649"/>
    </location>
</feature>
<evidence type="ECO:0000256" key="6">
    <source>
        <dbReference type="ARBA" id="ARBA00023180"/>
    </source>
</evidence>
<evidence type="ECO:0000256" key="1">
    <source>
        <dbReference type="ARBA" id="ARBA00009431"/>
    </source>
</evidence>
<dbReference type="GO" id="GO:0004185">
    <property type="term" value="F:serine-type carboxypeptidase activity"/>
    <property type="evidence" value="ECO:0007669"/>
    <property type="project" value="InterPro"/>
</dbReference>
<evidence type="ECO:0000256" key="2">
    <source>
        <dbReference type="ARBA" id="ARBA00022645"/>
    </source>
</evidence>
<dbReference type="SUPFAM" id="SSF53474">
    <property type="entry name" value="alpha/beta-Hydrolases"/>
    <property type="match status" value="1"/>
</dbReference>
<dbReference type="InterPro" id="IPR001563">
    <property type="entry name" value="Peptidase_S10"/>
</dbReference>
<dbReference type="PANTHER" id="PTHR11802">
    <property type="entry name" value="SERINE PROTEASE FAMILY S10 SERINE CARBOXYPEPTIDASE"/>
    <property type="match status" value="1"/>
</dbReference>
<dbReference type="AlphaFoldDB" id="A0AAV9NUI5"/>
<dbReference type="Pfam" id="PF00450">
    <property type="entry name" value="Peptidase_S10"/>
    <property type="match status" value="1"/>
</dbReference>
<dbReference type="Proteomes" id="UP001358417">
    <property type="component" value="Unassembled WGS sequence"/>
</dbReference>
<protein>
    <submittedName>
        <fullName evidence="9">Uncharacterized protein</fullName>
    </submittedName>
</protein>
<reference evidence="9 10" key="1">
    <citation type="submission" date="2023-08" db="EMBL/GenBank/DDBJ databases">
        <title>Black Yeasts Isolated from many extreme environments.</title>
        <authorList>
            <person name="Coleine C."/>
            <person name="Stajich J.E."/>
            <person name="Selbmann L."/>
        </authorList>
    </citation>
    <scope>NUCLEOTIDE SEQUENCE [LARGE SCALE GENOMIC DNA]</scope>
    <source>
        <strain evidence="9 10">CCFEE 5792</strain>
    </source>
</reference>
<keyword evidence="10" id="KW-1185">Reference proteome</keyword>
<evidence type="ECO:0000256" key="8">
    <source>
        <dbReference type="SAM" id="SignalP"/>
    </source>
</evidence>
<dbReference type="GO" id="GO:0006508">
    <property type="term" value="P:proteolysis"/>
    <property type="evidence" value="ECO:0007669"/>
    <property type="project" value="UniProtKB-KW"/>
</dbReference>
<evidence type="ECO:0000256" key="5">
    <source>
        <dbReference type="ARBA" id="ARBA00022801"/>
    </source>
</evidence>
<comment type="similarity">
    <text evidence="1">Belongs to the peptidase S10 family.</text>
</comment>
<keyword evidence="4 8" id="KW-0732">Signal</keyword>
<dbReference type="GO" id="GO:0000324">
    <property type="term" value="C:fungal-type vacuole"/>
    <property type="evidence" value="ECO:0007669"/>
    <property type="project" value="TreeGrafter"/>
</dbReference>
<accession>A0AAV9NUI5</accession>
<keyword evidence="5" id="KW-0378">Hydrolase</keyword>
<dbReference type="InterPro" id="IPR029058">
    <property type="entry name" value="AB_hydrolase_fold"/>
</dbReference>
<feature type="signal peptide" evidence="8">
    <location>
        <begin position="1"/>
        <end position="18"/>
    </location>
</feature>
<keyword evidence="3" id="KW-0645">Protease</keyword>
<dbReference type="GeneID" id="89968633"/>
<evidence type="ECO:0000256" key="4">
    <source>
        <dbReference type="ARBA" id="ARBA00022729"/>
    </source>
</evidence>
<evidence type="ECO:0000313" key="10">
    <source>
        <dbReference type="Proteomes" id="UP001358417"/>
    </source>
</evidence>